<protein>
    <submittedName>
        <fullName evidence="9">Copper resistance protein CopC</fullName>
    </submittedName>
</protein>
<evidence type="ECO:0000256" key="1">
    <source>
        <dbReference type="ARBA" id="ARBA00004196"/>
    </source>
</evidence>
<comment type="subcellular location">
    <subcellularLocation>
        <location evidence="1">Cell envelope</location>
    </subcellularLocation>
</comment>
<dbReference type="InterPro" id="IPR007348">
    <property type="entry name" value="CopC_dom"/>
</dbReference>
<dbReference type="SUPFAM" id="SSF81296">
    <property type="entry name" value="E set domains"/>
    <property type="match status" value="1"/>
</dbReference>
<keyword evidence="10" id="KW-1185">Reference proteome</keyword>
<evidence type="ECO:0000256" key="6">
    <source>
        <dbReference type="SAM" id="Phobius"/>
    </source>
</evidence>
<dbReference type="Gene3D" id="2.60.40.1220">
    <property type="match status" value="1"/>
</dbReference>
<evidence type="ECO:0000256" key="3">
    <source>
        <dbReference type="ARBA" id="ARBA00022729"/>
    </source>
</evidence>
<evidence type="ECO:0000313" key="10">
    <source>
        <dbReference type="Proteomes" id="UP001595859"/>
    </source>
</evidence>
<evidence type="ECO:0000256" key="7">
    <source>
        <dbReference type="SAM" id="SignalP"/>
    </source>
</evidence>
<keyword evidence="2" id="KW-0479">Metal-binding</keyword>
<feature type="compositionally biased region" description="Low complexity" evidence="5">
    <location>
        <begin position="127"/>
        <end position="152"/>
    </location>
</feature>
<feature type="domain" description="CopC" evidence="8">
    <location>
        <begin position="27"/>
        <end position="120"/>
    </location>
</feature>
<name>A0ABV9RUY9_9PSEU</name>
<keyword evidence="6" id="KW-0472">Membrane</keyword>
<dbReference type="EMBL" id="JBHSIS010000002">
    <property type="protein sequence ID" value="MFC4852096.1"/>
    <property type="molecule type" value="Genomic_DNA"/>
</dbReference>
<accession>A0ABV9RUY9</accession>
<dbReference type="InterPro" id="IPR014756">
    <property type="entry name" value="Ig_E-set"/>
</dbReference>
<dbReference type="PANTHER" id="PTHR34820">
    <property type="entry name" value="INNER MEMBRANE PROTEIN YEBZ"/>
    <property type="match status" value="1"/>
</dbReference>
<keyword evidence="6" id="KW-0812">Transmembrane</keyword>
<comment type="caution">
    <text evidence="9">The sequence shown here is derived from an EMBL/GenBank/DDBJ whole genome shotgun (WGS) entry which is preliminary data.</text>
</comment>
<evidence type="ECO:0000256" key="4">
    <source>
        <dbReference type="ARBA" id="ARBA00023008"/>
    </source>
</evidence>
<evidence type="ECO:0000313" key="9">
    <source>
        <dbReference type="EMBL" id="MFC4852096.1"/>
    </source>
</evidence>
<keyword evidence="6" id="KW-1133">Transmembrane helix</keyword>
<dbReference type="PANTHER" id="PTHR34820:SF4">
    <property type="entry name" value="INNER MEMBRANE PROTEIN YEBZ"/>
    <property type="match status" value="1"/>
</dbReference>
<feature type="signal peptide" evidence="7">
    <location>
        <begin position="1"/>
        <end position="21"/>
    </location>
</feature>
<dbReference type="RefSeq" id="WP_378053492.1">
    <property type="nucleotide sequence ID" value="NZ_JBHSIS010000002.1"/>
</dbReference>
<dbReference type="InterPro" id="IPR014755">
    <property type="entry name" value="Cu-Rt/internalin_Ig-like"/>
</dbReference>
<organism evidence="9 10">
    <name type="scientific">Actinophytocola glycyrrhizae</name>
    <dbReference type="NCBI Taxonomy" id="2044873"/>
    <lineage>
        <taxon>Bacteria</taxon>
        <taxon>Bacillati</taxon>
        <taxon>Actinomycetota</taxon>
        <taxon>Actinomycetes</taxon>
        <taxon>Pseudonocardiales</taxon>
        <taxon>Pseudonocardiaceae</taxon>
    </lineage>
</organism>
<gene>
    <name evidence="9" type="ORF">ACFPCV_01180</name>
</gene>
<dbReference type="InterPro" id="IPR032694">
    <property type="entry name" value="CopC/D"/>
</dbReference>
<sequence>MSLRRLATVFLLSGLAVVVTATPAAAHAELIGSDPAKGATLAAPPQQVELTFNQPVTLGAKPVTVTGPDGTSWTVGTPSVAGPVVTAPVTASGPAGTYNLVYEVVSQDGDEVTGAVTFTVTAVANPPATTTTTTATTTEAPAATTSAAPAAARSTDDDGGLPGWVWVLGAVVALAVGVAVALRLGRAGRA</sequence>
<keyword evidence="3 7" id="KW-0732">Signal</keyword>
<proteinExistence type="predicted"/>
<dbReference type="Pfam" id="PF04234">
    <property type="entry name" value="CopC"/>
    <property type="match status" value="1"/>
</dbReference>
<feature type="transmembrane region" description="Helical" evidence="6">
    <location>
        <begin position="163"/>
        <end position="184"/>
    </location>
</feature>
<feature type="region of interest" description="Disordered" evidence="5">
    <location>
        <begin position="127"/>
        <end position="156"/>
    </location>
</feature>
<reference evidence="10" key="1">
    <citation type="journal article" date="2019" name="Int. J. Syst. Evol. Microbiol.">
        <title>The Global Catalogue of Microorganisms (GCM) 10K type strain sequencing project: providing services to taxonomists for standard genome sequencing and annotation.</title>
        <authorList>
            <consortium name="The Broad Institute Genomics Platform"/>
            <consortium name="The Broad Institute Genome Sequencing Center for Infectious Disease"/>
            <person name="Wu L."/>
            <person name="Ma J."/>
        </authorList>
    </citation>
    <scope>NUCLEOTIDE SEQUENCE [LARGE SCALE GENOMIC DNA]</scope>
    <source>
        <strain evidence="10">ZS-22-S1</strain>
    </source>
</reference>
<evidence type="ECO:0000256" key="2">
    <source>
        <dbReference type="ARBA" id="ARBA00022723"/>
    </source>
</evidence>
<evidence type="ECO:0000259" key="8">
    <source>
        <dbReference type="Pfam" id="PF04234"/>
    </source>
</evidence>
<dbReference type="Proteomes" id="UP001595859">
    <property type="component" value="Unassembled WGS sequence"/>
</dbReference>
<feature type="chain" id="PRO_5046359998" evidence="7">
    <location>
        <begin position="22"/>
        <end position="190"/>
    </location>
</feature>
<keyword evidence="4" id="KW-0186">Copper</keyword>
<evidence type="ECO:0000256" key="5">
    <source>
        <dbReference type="SAM" id="MobiDB-lite"/>
    </source>
</evidence>